<dbReference type="InterPro" id="IPR008040">
    <property type="entry name" value="Hydant_A_N"/>
</dbReference>
<comment type="caution">
    <text evidence="5">The sequence shown here is derived from an EMBL/GenBank/DDBJ whole genome shotgun (WGS) entry which is preliminary data.</text>
</comment>
<dbReference type="Pfam" id="PF05378">
    <property type="entry name" value="Hydant_A_N"/>
    <property type="match status" value="1"/>
</dbReference>
<evidence type="ECO:0000259" key="2">
    <source>
        <dbReference type="Pfam" id="PF01968"/>
    </source>
</evidence>
<dbReference type="RefSeq" id="WP_289162916.1">
    <property type="nucleotide sequence ID" value="NZ_JASZZN010000005.1"/>
</dbReference>
<evidence type="ECO:0000259" key="3">
    <source>
        <dbReference type="Pfam" id="PF02538"/>
    </source>
</evidence>
<gene>
    <name evidence="5" type="ORF">QTN89_08290</name>
</gene>
<evidence type="ECO:0000313" key="6">
    <source>
        <dbReference type="Proteomes" id="UP001239462"/>
    </source>
</evidence>
<feature type="domain" description="Hydantoinase B/oxoprolinase" evidence="3">
    <location>
        <begin position="774"/>
        <end position="1294"/>
    </location>
</feature>
<feature type="domain" description="Hydantoinase/oxoprolinase N-terminal" evidence="4">
    <location>
        <begin position="156"/>
        <end position="273"/>
    </location>
</feature>
<comment type="similarity">
    <text evidence="1">Belongs to the oxoprolinase family.</text>
</comment>
<dbReference type="Pfam" id="PF01968">
    <property type="entry name" value="Hydantoinase_A"/>
    <property type="match status" value="1"/>
</dbReference>
<dbReference type="Proteomes" id="UP001239462">
    <property type="component" value="Unassembled WGS sequence"/>
</dbReference>
<dbReference type="PANTHER" id="PTHR11365">
    <property type="entry name" value="5-OXOPROLINASE RELATED"/>
    <property type="match status" value="1"/>
</dbReference>
<keyword evidence="6" id="KW-1185">Reference proteome</keyword>
<dbReference type="InterPro" id="IPR003692">
    <property type="entry name" value="Hydantoinase_B"/>
</dbReference>
<dbReference type="Pfam" id="PF02538">
    <property type="entry name" value="Hydantoinase_B"/>
    <property type="match status" value="1"/>
</dbReference>
<proteinExistence type="inferred from homology"/>
<dbReference type="PANTHER" id="PTHR11365:SF23">
    <property type="entry name" value="HYPOTHETICAL 5-OXOPROLINASE (EUROFUNG)-RELATED"/>
    <property type="match status" value="1"/>
</dbReference>
<dbReference type="InterPro" id="IPR002821">
    <property type="entry name" value="Hydantoinase_A"/>
</dbReference>
<protein>
    <submittedName>
        <fullName evidence="5">Hydantoinase B/oxoprolinase family protein</fullName>
    </submittedName>
</protein>
<dbReference type="EMBL" id="JASZZN010000005">
    <property type="protein sequence ID" value="MDM4015422.1"/>
    <property type="molecule type" value="Genomic_DNA"/>
</dbReference>
<name>A0ABT7PG14_9BACT</name>
<reference evidence="5 6" key="1">
    <citation type="submission" date="2023-06" db="EMBL/GenBank/DDBJ databases">
        <title>Roseiconus lacunae JC819 isolated from Gulf of Mannar region, Tamil Nadu.</title>
        <authorList>
            <person name="Pk S."/>
            <person name="Ch S."/>
            <person name="Ch V.R."/>
        </authorList>
    </citation>
    <scope>NUCLEOTIDE SEQUENCE [LARGE SCALE GENOMIC DNA]</scope>
    <source>
        <strain evidence="5 6">JC819</strain>
    </source>
</reference>
<feature type="domain" description="Hydantoinase A/oxoprolinase" evidence="2">
    <location>
        <begin position="293"/>
        <end position="568"/>
    </location>
</feature>
<evidence type="ECO:0000259" key="4">
    <source>
        <dbReference type="Pfam" id="PF05378"/>
    </source>
</evidence>
<evidence type="ECO:0000256" key="1">
    <source>
        <dbReference type="ARBA" id="ARBA00010403"/>
    </source>
</evidence>
<dbReference type="InterPro" id="IPR045079">
    <property type="entry name" value="Oxoprolinase-like"/>
</dbReference>
<sequence>MTDPASLFVCADVGGTFTDCIVVQTTADGSQTLRSIKVLSTGLIRCDGVAEQPTSLRLNLPDELLCGLPNQRLPNQFFVGAVISELISGVHSPIGTITDYDARSGQVTVHPDGAIEFAAGDHRRTFEIDCGLEAPVLATRLLLGVPLRTSLPAMVARVGTTRGTNALLTRTGATTALVTNEGFGDVLLIGEQDREELFDLSFTKSIPLAENVIEVRGRLDAEGSELIALNESEIHDALQAMRRRGVEAIAICLMHSYLNPEHEQRIEAIARSIGFRHVSRSSEVAPLIKLISRAETTTLDAYLNPILSDYVRRVEQQFGKTSCQLQMMTSGGNLVAASQFRGRDSVLSGPAGGVVGLQFVAENNDLNLAIGLDMGGTSTDVSRFDGQVGRRYLSKVAGVRVMTPMMDIHTVAAGGGSICDYVGGRLEVGPGSAGASPGPACYGSGGPLTVTDLNVLLGRIAIDRFPIPLSTDAARERLEHVAGKLPDAPESIESLAEGFLEIAVTHMAEAVRAITTARGVPLEDHALVGFGGAAAQHLCRVAESLGIKTIVDHPHASVLSAVGIGVAKSGLIETIGIYQKVDDVDAKAAQNLADQLIRSNLESLGVSDSKVTHRFEADCRYVGTDATISLELSDFDDEAIAGLTDRFHQQHRAQYGYERNDHTVQWVSLRCESQSADGDIQRQLSDPSAVSTNKTVSEQARVFHRGQWKQFRRIDRESLASGAVIDPGSVIVSDQTTLIVEPDWSGGVRDDGSIVLTFDSPDRDERESTSNELVQMEIAARRMQSIADSMGEVLRRTAISVNVKERLDFSCAIFRGDGTLIANAPHVPVHLGAMGHTVKHLAETFPEMAEGDCYVSNDPYAGGSHLPDVTLVSPVFCGPSSNGARPDFFVASRAHHAEIGGMTPGSMPPGATTLAQEGVLIHAFALVRDGVSYETELAKLLSSGDYPSRNVAENIADLRAQIAAGQEGGRLLRQMNSEFGSESLGRLIDRLLDVAEESVIRWIEKLPTDALRFEDELDDGTKIAVELQRRGSRLRIDFAGTADVHRGAFNATRSIVNSAVLYVMRCFCESNLPLCDGALRPIDLIIPPGLLDPPRHPDPKQCPAVVAGNVETSMRVVDVMLGAIGSTHSQTPVFRGVAASQGTMNNVLFGDDRFGYYETIGGGAGATVFGRGADGVHTHMTNTRITDAEVLESRHPIRLREFSIRRGSGGEGKQRGGDGLVREFEFLKPLTVSLITNRRNSQPYGVFGGGRGASGRNILVKGDQETELPPTTTFQVLAGERLRLETPGGGGWGAKD</sequence>
<organism evidence="5 6">
    <name type="scientific">Roseiconus lacunae</name>
    <dbReference type="NCBI Taxonomy" id="2605694"/>
    <lineage>
        <taxon>Bacteria</taxon>
        <taxon>Pseudomonadati</taxon>
        <taxon>Planctomycetota</taxon>
        <taxon>Planctomycetia</taxon>
        <taxon>Pirellulales</taxon>
        <taxon>Pirellulaceae</taxon>
        <taxon>Roseiconus</taxon>
    </lineage>
</organism>
<accession>A0ABT7PG14</accession>
<evidence type="ECO:0000313" key="5">
    <source>
        <dbReference type="EMBL" id="MDM4015422.1"/>
    </source>
</evidence>